<keyword evidence="11" id="KW-1185">Reference proteome</keyword>
<evidence type="ECO:0000256" key="7">
    <source>
        <dbReference type="SAM" id="Phobius"/>
    </source>
</evidence>
<evidence type="ECO:0000256" key="2">
    <source>
        <dbReference type="ARBA" id="ARBA00022670"/>
    </source>
</evidence>
<accession>A0ABW7RN60</accession>
<dbReference type="InterPro" id="IPR015500">
    <property type="entry name" value="Peptidase_S8_subtilisin-rel"/>
</dbReference>
<dbReference type="PANTHER" id="PTHR43806">
    <property type="entry name" value="PEPTIDASE S8"/>
    <property type="match status" value="1"/>
</dbReference>
<evidence type="ECO:0000256" key="5">
    <source>
        <dbReference type="PROSITE-ProRule" id="PRU01240"/>
    </source>
</evidence>
<feature type="transmembrane region" description="Helical" evidence="7">
    <location>
        <begin position="359"/>
        <end position="380"/>
    </location>
</feature>
<keyword evidence="4 5" id="KW-0720">Serine protease</keyword>
<dbReference type="PROSITE" id="PS51892">
    <property type="entry name" value="SUBTILASE"/>
    <property type="match status" value="1"/>
</dbReference>
<evidence type="ECO:0000256" key="4">
    <source>
        <dbReference type="ARBA" id="ARBA00022825"/>
    </source>
</evidence>
<comment type="caution">
    <text evidence="10">The sequence shown here is derived from an EMBL/GenBank/DDBJ whole genome shotgun (WGS) entry which is preliminary data.</text>
</comment>
<feature type="region of interest" description="Disordered" evidence="6">
    <location>
        <begin position="321"/>
        <end position="353"/>
    </location>
</feature>
<dbReference type="EMBL" id="JBIRGH010000027">
    <property type="protein sequence ID" value="MFH8588868.1"/>
    <property type="molecule type" value="Genomic_DNA"/>
</dbReference>
<keyword evidence="7" id="KW-0812">Transmembrane</keyword>
<evidence type="ECO:0000256" key="6">
    <source>
        <dbReference type="SAM" id="MobiDB-lite"/>
    </source>
</evidence>
<dbReference type="Gene3D" id="3.40.50.200">
    <property type="entry name" value="Peptidase S8/S53 domain"/>
    <property type="match status" value="1"/>
</dbReference>
<dbReference type="Pfam" id="PF00082">
    <property type="entry name" value="Peptidase_S8"/>
    <property type="match status" value="1"/>
</dbReference>
<organism evidence="10 11">
    <name type="scientific">Streptomyces celluloflavus</name>
    <dbReference type="NCBI Taxonomy" id="58344"/>
    <lineage>
        <taxon>Bacteria</taxon>
        <taxon>Bacillati</taxon>
        <taxon>Actinomycetota</taxon>
        <taxon>Actinomycetes</taxon>
        <taxon>Kitasatosporales</taxon>
        <taxon>Streptomycetaceae</taxon>
        <taxon>Streptomyces</taxon>
    </lineage>
</organism>
<feature type="compositionally biased region" description="Low complexity" evidence="6">
    <location>
        <begin position="331"/>
        <end position="343"/>
    </location>
</feature>
<comment type="similarity">
    <text evidence="1 5">Belongs to the peptidase S8 family.</text>
</comment>
<keyword evidence="3 5" id="KW-0378">Hydrolase</keyword>
<gene>
    <name evidence="10" type="ORF">ACH4GP_31555</name>
</gene>
<name>A0ABW7RN60_9ACTN</name>
<proteinExistence type="inferred from homology"/>
<reference evidence="10 11" key="1">
    <citation type="submission" date="2024-10" db="EMBL/GenBank/DDBJ databases">
        <title>The Natural Products Discovery Center: Release of the First 8490 Sequenced Strains for Exploring Actinobacteria Biosynthetic Diversity.</title>
        <authorList>
            <person name="Kalkreuter E."/>
            <person name="Kautsar S.A."/>
            <person name="Yang D."/>
            <person name="Bader C.D."/>
            <person name="Teijaro C.N."/>
            <person name="Fluegel L."/>
            <person name="Davis C.M."/>
            <person name="Simpson J.R."/>
            <person name="Lauterbach L."/>
            <person name="Steele A.D."/>
            <person name="Gui C."/>
            <person name="Meng S."/>
            <person name="Li G."/>
            <person name="Viehrig K."/>
            <person name="Ye F."/>
            <person name="Su P."/>
            <person name="Kiefer A.F."/>
            <person name="Nichols A."/>
            <person name="Cepeda A.J."/>
            <person name="Yan W."/>
            <person name="Fan B."/>
            <person name="Jiang Y."/>
            <person name="Adhikari A."/>
            <person name="Zheng C.-J."/>
            <person name="Schuster L."/>
            <person name="Cowan T.M."/>
            <person name="Smanski M.J."/>
            <person name="Chevrette M.G."/>
            <person name="De Carvalho L.P.S."/>
            <person name="Shen B."/>
        </authorList>
    </citation>
    <scope>NUCLEOTIDE SEQUENCE [LARGE SCALE GENOMIC DNA]</scope>
    <source>
        <strain evidence="10 11">NPDC018013</strain>
    </source>
</reference>
<keyword evidence="7" id="KW-0472">Membrane</keyword>
<evidence type="ECO:0000256" key="1">
    <source>
        <dbReference type="ARBA" id="ARBA00011073"/>
    </source>
</evidence>
<keyword evidence="7" id="KW-1133">Transmembrane helix</keyword>
<evidence type="ECO:0000313" key="10">
    <source>
        <dbReference type="EMBL" id="MFH8588868.1"/>
    </source>
</evidence>
<evidence type="ECO:0000256" key="3">
    <source>
        <dbReference type="ARBA" id="ARBA00022801"/>
    </source>
</evidence>
<evidence type="ECO:0000256" key="8">
    <source>
        <dbReference type="SAM" id="SignalP"/>
    </source>
</evidence>
<keyword evidence="2 5" id="KW-0645">Protease</keyword>
<feature type="active site" description="Charge relay system" evidence="5">
    <location>
        <position position="243"/>
    </location>
</feature>
<dbReference type="PRINTS" id="PR00723">
    <property type="entry name" value="SUBTILISIN"/>
</dbReference>
<dbReference type="PANTHER" id="PTHR43806:SF11">
    <property type="entry name" value="CEREVISIN-RELATED"/>
    <property type="match status" value="1"/>
</dbReference>
<dbReference type="InterPro" id="IPR036852">
    <property type="entry name" value="Peptidase_S8/S53_dom_sf"/>
</dbReference>
<dbReference type="SUPFAM" id="SSF52743">
    <property type="entry name" value="Subtilisin-like"/>
    <property type="match status" value="1"/>
</dbReference>
<sequence>MVLACLSALSPGLLAPTAFAVDMRSREWHLDAMQAERIWQVSTGEGVTVAVIDSGVDSSVPELRGQLLPGKDFTGQGRGVNHDDEGHGTSMAVIIAGRRSGDGPWGLAPGSKILPVKSIDGNWAVNMAKSIRYAADQGAKVINISQGGSVGEGNKAVLQPAVEYANKKGSLVFASTGNDADRGNSPTYPASLPGVVGIGAVDKSLKVADFSAHGPQVALAAPGVGIPTRCTTELRRCIEDGTSDATAIASASAALIWSAHPDWTNNQVLRVMMETAGKPEDGKVPSEYLGYGIVRPRKVLLDKEGAPGPADVNPLIAAHSTAEPSEAPQSGTTAGTARGTDGAPQKPSNRVEDGEFSTWPVIAGIAAAAGVIVISGLVIARRRRASR</sequence>
<dbReference type="Proteomes" id="UP001610990">
    <property type="component" value="Unassembled WGS sequence"/>
</dbReference>
<keyword evidence="8" id="KW-0732">Signal</keyword>
<evidence type="ECO:0000313" key="11">
    <source>
        <dbReference type="Proteomes" id="UP001610990"/>
    </source>
</evidence>
<dbReference type="RefSeq" id="WP_397675906.1">
    <property type="nucleotide sequence ID" value="NZ_JBIRGH010000027.1"/>
</dbReference>
<evidence type="ECO:0000259" key="9">
    <source>
        <dbReference type="Pfam" id="PF00082"/>
    </source>
</evidence>
<feature type="domain" description="Peptidase S8/S53" evidence="9">
    <location>
        <begin position="44"/>
        <end position="292"/>
    </location>
</feature>
<dbReference type="InterPro" id="IPR000209">
    <property type="entry name" value="Peptidase_S8/S53_dom"/>
</dbReference>
<protein>
    <submittedName>
        <fullName evidence="10">S8 family serine peptidase</fullName>
    </submittedName>
</protein>
<dbReference type="InterPro" id="IPR050131">
    <property type="entry name" value="Peptidase_S8_subtilisin-like"/>
</dbReference>
<feature type="chain" id="PRO_5045930991" evidence="8">
    <location>
        <begin position="21"/>
        <end position="387"/>
    </location>
</feature>
<feature type="signal peptide" evidence="8">
    <location>
        <begin position="1"/>
        <end position="20"/>
    </location>
</feature>
<feature type="active site" description="Charge relay system" evidence="5">
    <location>
        <position position="53"/>
    </location>
</feature>
<feature type="active site" description="Charge relay system" evidence="5">
    <location>
        <position position="87"/>
    </location>
</feature>